<dbReference type="PATRIC" id="fig|46429.4.peg.178"/>
<sequence>MSSSQQTTNIPEIVVIDSITCPNCGAAECYDDPTSPTGKRFNINAYKVGDKHGYWWSRCNLCNSWF</sequence>
<organism evidence="1 2">
    <name type="scientific">Sphingobium chlorophenolicum</name>
    <dbReference type="NCBI Taxonomy" id="46429"/>
    <lineage>
        <taxon>Bacteria</taxon>
        <taxon>Pseudomonadati</taxon>
        <taxon>Pseudomonadota</taxon>
        <taxon>Alphaproteobacteria</taxon>
        <taxon>Sphingomonadales</taxon>
        <taxon>Sphingomonadaceae</taxon>
        <taxon>Sphingobium</taxon>
    </lineage>
</organism>
<evidence type="ECO:0000313" key="1">
    <source>
        <dbReference type="EMBL" id="KEQ55539.1"/>
    </source>
</evidence>
<gene>
    <name evidence="1" type="ORF">BV95_00178</name>
</gene>
<protein>
    <submittedName>
        <fullName evidence="1">Uncharacterized protein</fullName>
    </submittedName>
</protein>
<accession>A0A081RK16</accession>
<proteinExistence type="predicted"/>
<dbReference type="EMBL" id="JFHR01000001">
    <property type="protein sequence ID" value="KEQ55539.1"/>
    <property type="molecule type" value="Genomic_DNA"/>
</dbReference>
<reference evidence="1 2" key="1">
    <citation type="submission" date="2014-02" db="EMBL/GenBank/DDBJ databases">
        <title>Whole genome sequence of Sphingobium chlorophenolicum NBRC 16172.</title>
        <authorList>
            <person name="Gan H.M."/>
            <person name="Gan H.Y."/>
            <person name="Chew T.H."/>
            <person name="Savka M.A."/>
        </authorList>
    </citation>
    <scope>NUCLEOTIDE SEQUENCE [LARGE SCALE GENOMIC DNA]</scope>
    <source>
        <strain evidence="1 2">NBRC 16172</strain>
    </source>
</reference>
<dbReference type="AlphaFoldDB" id="A0A081RK16"/>
<dbReference type="OrthoDB" id="7474140at2"/>
<name>A0A081RK16_SPHCR</name>
<dbReference type="Proteomes" id="UP000028411">
    <property type="component" value="Unassembled WGS sequence"/>
</dbReference>
<comment type="caution">
    <text evidence="1">The sequence shown here is derived from an EMBL/GenBank/DDBJ whole genome shotgun (WGS) entry which is preliminary data.</text>
</comment>
<evidence type="ECO:0000313" key="2">
    <source>
        <dbReference type="Proteomes" id="UP000028411"/>
    </source>
</evidence>